<dbReference type="GO" id="GO:0016757">
    <property type="term" value="F:glycosyltransferase activity"/>
    <property type="evidence" value="ECO:0007669"/>
    <property type="project" value="InterPro"/>
</dbReference>
<feature type="domain" description="Glycosyl transferase family 1" evidence="1">
    <location>
        <begin position="203"/>
        <end position="362"/>
    </location>
</feature>
<name>A0A2V2N8Y1_9EURY</name>
<accession>A0A2V2N8Y1</accession>
<dbReference type="OrthoDB" id="132546at2157"/>
<evidence type="ECO:0000313" key="4">
    <source>
        <dbReference type="Proteomes" id="UP000245657"/>
    </source>
</evidence>
<sequence length="395" mass="45981">MKILIIQDTDWIRRNPYQHTHLAERLVQKGHEIRVIDYEILWKDEGKKELLSKREVHHVSRIFPDVNIMVIRPPILKISVLDYLSMVFTYRSEINRQIKEFKPDLIWGNDILTTFLAYRAAKKNRIPTLFYSIDIDYRLIPQKYLQPIGKMIESWNIRNADLVLSINEGLREYTIRMGASQEKTDVIRAGIDLSKYDPSKNVRNEIRMQYGIKKDDIVLFFMGWLYNFSGLKEVAHELAKIIEKYPNLKLFIVGDGDAYNDLMIIRKKMNLQKNLILTGKQPFEKISSLIACADICLLPAHDNEIMHDIVPIKMYEYLAMGKPIISTKLYGIMKEFGDGHGVIYADTPKDVLKVVLNTINNSNLIKEGKNSRKFVEKSSWTAITDIFDAKIKEVI</sequence>
<feature type="domain" description="Glycosyltransferase subfamily 4-like N-terminal" evidence="2">
    <location>
        <begin position="21"/>
        <end position="194"/>
    </location>
</feature>
<evidence type="ECO:0000259" key="2">
    <source>
        <dbReference type="Pfam" id="PF13439"/>
    </source>
</evidence>
<proteinExistence type="predicted"/>
<dbReference type="RefSeq" id="WP_109968268.1">
    <property type="nucleotide sequence ID" value="NZ_CP176093.1"/>
</dbReference>
<dbReference type="Pfam" id="PF13439">
    <property type="entry name" value="Glyco_transf_4"/>
    <property type="match status" value="1"/>
</dbReference>
<dbReference type="EMBL" id="QGMY01000006">
    <property type="protein sequence ID" value="PWR72757.1"/>
    <property type="molecule type" value="Genomic_DNA"/>
</dbReference>
<keyword evidence="4" id="KW-1185">Reference proteome</keyword>
<dbReference type="PANTHER" id="PTHR12526">
    <property type="entry name" value="GLYCOSYLTRANSFERASE"/>
    <property type="match status" value="1"/>
</dbReference>
<dbReference type="Proteomes" id="UP000245657">
    <property type="component" value="Unassembled WGS sequence"/>
</dbReference>
<dbReference type="Pfam" id="PF00534">
    <property type="entry name" value="Glycos_transf_1"/>
    <property type="match status" value="1"/>
</dbReference>
<dbReference type="SUPFAM" id="SSF53756">
    <property type="entry name" value="UDP-Glycosyltransferase/glycogen phosphorylase"/>
    <property type="match status" value="1"/>
</dbReference>
<dbReference type="GeneID" id="97548542"/>
<organism evidence="3 4">
    <name type="scientific">Methanospirillum lacunae</name>
    <dbReference type="NCBI Taxonomy" id="668570"/>
    <lineage>
        <taxon>Archaea</taxon>
        <taxon>Methanobacteriati</taxon>
        <taxon>Methanobacteriota</taxon>
        <taxon>Stenosarchaea group</taxon>
        <taxon>Methanomicrobia</taxon>
        <taxon>Methanomicrobiales</taxon>
        <taxon>Methanospirillaceae</taxon>
        <taxon>Methanospirillum</taxon>
    </lineage>
</organism>
<dbReference type="Gene3D" id="3.40.50.2000">
    <property type="entry name" value="Glycogen Phosphorylase B"/>
    <property type="match status" value="2"/>
</dbReference>
<protein>
    <recommendedName>
        <fullName evidence="5">Glycosyltransferase WbuB</fullName>
    </recommendedName>
</protein>
<comment type="caution">
    <text evidence="3">The sequence shown here is derived from an EMBL/GenBank/DDBJ whole genome shotgun (WGS) entry which is preliminary data.</text>
</comment>
<dbReference type="AlphaFoldDB" id="A0A2V2N8Y1"/>
<dbReference type="InterPro" id="IPR028098">
    <property type="entry name" value="Glyco_trans_4-like_N"/>
</dbReference>
<reference evidence="3 4" key="1">
    <citation type="submission" date="2018-05" db="EMBL/GenBank/DDBJ databases">
        <title>Draft genome of Methanospirillum lacunae Ki8-1.</title>
        <authorList>
            <person name="Dueholm M.S."/>
            <person name="Nielsen P.H."/>
            <person name="Bakmann L.F."/>
            <person name="Otzen D.E."/>
        </authorList>
    </citation>
    <scope>NUCLEOTIDE SEQUENCE [LARGE SCALE GENOMIC DNA]</scope>
    <source>
        <strain evidence="3 4">Ki8-1</strain>
    </source>
</reference>
<evidence type="ECO:0008006" key="5">
    <source>
        <dbReference type="Google" id="ProtNLM"/>
    </source>
</evidence>
<dbReference type="CDD" id="cd03794">
    <property type="entry name" value="GT4_WbuB-like"/>
    <property type="match status" value="1"/>
</dbReference>
<dbReference type="PANTHER" id="PTHR12526:SF622">
    <property type="entry name" value="GLYCOSYLTRANSFERASE (GROUP I)"/>
    <property type="match status" value="1"/>
</dbReference>
<dbReference type="InterPro" id="IPR001296">
    <property type="entry name" value="Glyco_trans_1"/>
</dbReference>
<evidence type="ECO:0000313" key="3">
    <source>
        <dbReference type="EMBL" id="PWR72757.1"/>
    </source>
</evidence>
<gene>
    <name evidence="3" type="ORF">DK846_07345</name>
</gene>
<evidence type="ECO:0000259" key="1">
    <source>
        <dbReference type="Pfam" id="PF00534"/>
    </source>
</evidence>